<dbReference type="GO" id="GO:0003700">
    <property type="term" value="F:DNA-binding transcription factor activity"/>
    <property type="evidence" value="ECO:0007669"/>
    <property type="project" value="InterPro"/>
</dbReference>
<comment type="caution">
    <text evidence="3">The sequence shown here is derived from an EMBL/GenBank/DDBJ whole genome shotgun (WGS) entry which is preliminary data.</text>
</comment>
<gene>
    <name evidence="3" type="ORF">IFR04_008494</name>
</gene>
<evidence type="ECO:0000313" key="3">
    <source>
        <dbReference type="EMBL" id="KAG4418352.1"/>
    </source>
</evidence>
<keyword evidence="1" id="KW-0539">Nucleus</keyword>
<organism evidence="3 4">
    <name type="scientific">Cadophora malorum</name>
    <dbReference type="NCBI Taxonomy" id="108018"/>
    <lineage>
        <taxon>Eukaryota</taxon>
        <taxon>Fungi</taxon>
        <taxon>Dikarya</taxon>
        <taxon>Ascomycota</taxon>
        <taxon>Pezizomycotina</taxon>
        <taxon>Leotiomycetes</taxon>
        <taxon>Helotiales</taxon>
        <taxon>Ploettnerulaceae</taxon>
        <taxon>Cadophora</taxon>
    </lineage>
</organism>
<dbReference type="GO" id="GO:0008270">
    <property type="term" value="F:zinc ion binding"/>
    <property type="evidence" value="ECO:0007669"/>
    <property type="project" value="InterPro"/>
</dbReference>
<reference evidence="3" key="1">
    <citation type="submission" date="2021-02" db="EMBL/GenBank/DDBJ databases">
        <title>Genome sequence Cadophora malorum strain M34.</title>
        <authorList>
            <person name="Stefanovic E."/>
            <person name="Vu D."/>
            <person name="Scully C."/>
            <person name="Dijksterhuis J."/>
            <person name="Roader J."/>
            <person name="Houbraken J."/>
        </authorList>
    </citation>
    <scope>NUCLEOTIDE SEQUENCE</scope>
    <source>
        <strain evidence="3">M34</strain>
    </source>
</reference>
<dbReference type="PANTHER" id="PTHR46910:SF32">
    <property type="entry name" value="TRANSCRIPTION FACTOR DOMAIN-CONTAINING PROTEIN-RELATED"/>
    <property type="match status" value="1"/>
</dbReference>
<name>A0A8H7TFN5_9HELO</name>
<dbReference type="PANTHER" id="PTHR46910">
    <property type="entry name" value="TRANSCRIPTION FACTOR PDR1"/>
    <property type="match status" value="1"/>
</dbReference>
<keyword evidence="4" id="KW-1185">Reference proteome</keyword>
<dbReference type="InterPro" id="IPR050987">
    <property type="entry name" value="AtrR-like"/>
</dbReference>
<evidence type="ECO:0000259" key="2">
    <source>
        <dbReference type="SMART" id="SM00906"/>
    </source>
</evidence>
<sequence length="587" mass="65674">MTPSDGNDGIIQSHDDLSDRRNVLISDQNSPDAIGDEYRRLGHSSSWSFSRRIRSFISDAVAGPGLHDVIPIPDGIYGIPFKHPSLDISGVDLPPEDYAEYLTNTLHFTLSPLYYLFDKEVFLASLHQFYRNQHSQSNLWQIKMLLVFAFGTSILAREAGKSGPAGAAYFGRAVEALPDPHRLRQDPIVSIEILCMLALFMQAMDMRRAAYDHAGQALRICLTQGLNRRFDAKRITKHEFEHRTKLWWTVYAIERNLSCLVGVPPALHDEDIALSMPAIDPGQGSGLVMALHTDISSQLGQILNVVYGLGHQRQLGTRFISAIQSILRRLADTSIILNNDMKIELQRSSNTISRVAASLHLLHHQCTILTIRPVLFFLLETKLASRNLPMKLSDAVIGLLRVCVESALQVLKTIDGLRAHNLVDFFLPLDLESMFASAFVLILVDIITPATTEQWDLRKTFNLLDEMMMRGILVAGPYKKDLQELDGLRQKIKIPQEVTPVNVPEPVSLEGEVSMPSPGLPLEQDMIWSWMNTGENELGVLHPDTMQSAIDGLNFDFLEEPSGLDLGGSEWMWNDGLRASSHMPDLE</sequence>
<dbReference type="EMBL" id="JAFJYH010000130">
    <property type="protein sequence ID" value="KAG4418352.1"/>
    <property type="molecule type" value="Genomic_DNA"/>
</dbReference>
<dbReference type="GO" id="GO:0003677">
    <property type="term" value="F:DNA binding"/>
    <property type="evidence" value="ECO:0007669"/>
    <property type="project" value="InterPro"/>
</dbReference>
<dbReference type="SMART" id="SM00906">
    <property type="entry name" value="Fungal_trans"/>
    <property type="match status" value="1"/>
</dbReference>
<protein>
    <recommendedName>
        <fullName evidence="2">Xylanolytic transcriptional activator regulatory domain-containing protein</fullName>
    </recommendedName>
</protein>
<dbReference type="GO" id="GO:0006351">
    <property type="term" value="P:DNA-templated transcription"/>
    <property type="evidence" value="ECO:0007669"/>
    <property type="project" value="InterPro"/>
</dbReference>
<dbReference type="AlphaFoldDB" id="A0A8H7TFN5"/>
<dbReference type="Proteomes" id="UP000664132">
    <property type="component" value="Unassembled WGS sequence"/>
</dbReference>
<evidence type="ECO:0000313" key="4">
    <source>
        <dbReference type="Proteomes" id="UP000664132"/>
    </source>
</evidence>
<dbReference type="OrthoDB" id="3266505at2759"/>
<proteinExistence type="predicted"/>
<accession>A0A8H7TFN5</accession>
<dbReference type="CDD" id="cd12148">
    <property type="entry name" value="fungal_TF_MHR"/>
    <property type="match status" value="1"/>
</dbReference>
<dbReference type="Pfam" id="PF04082">
    <property type="entry name" value="Fungal_trans"/>
    <property type="match status" value="1"/>
</dbReference>
<dbReference type="InterPro" id="IPR007219">
    <property type="entry name" value="XnlR_reg_dom"/>
</dbReference>
<feature type="domain" description="Xylanolytic transcriptional activator regulatory" evidence="2">
    <location>
        <begin position="210"/>
        <end position="283"/>
    </location>
</feature>
<evidence type="ECO:0000256" key="1">
    <source>
        <dbReference type="ARBA" id="ARBA00023242"/>
    </source>
</evidence>